<keyword evidence="9" id="KW-0238">DNA-binding</keyword>
<dbReference type="PANTHER" id="PTHR43152">
    <property type="entry name" value="UVRABC SYSTEM PROTEIN A"/>
    <property type="match status" value="1"/>
</dbReference>
<keyword evidence="7" id="KW-0067">ATP-binding</keyword>
<keyword evidence="3" id="KW-0677">Repeat</keyword>
<reference evidence="14 15" key="1">
    <citation type="submission" date="2018-06" db="EMBL/GenBank/DDBJ databases">
        <authorList>
            <consortium name="Pathogen Informatics"/>
            <person name="Doyle S."/>
        </authorList>
    </citation>
    <scope>NUCLEOTIDE SEQUENCE [LARGE SCALE GENOMIC DNA]</scope>
    <source>
        <strain evidence="14 15">NCTC13645</strain>
    </source>
</reference>
<dbReference type="EMBL" id="UHIV01000004">
    <property type="protein sequence ID" value="SUP59193.1"/>
    <property type="molecule type" value="Genomic_DNA"/>
</dbReference>
<accession>A0A380P1V2</accession>
<evidence type="ECO:0000256" key="1">
    <source>
        <dbReference type="ARBA" id="ARBA00004496"/>
    </source>
</evidence>
<evidence type="ECO:0000256" key="13">
    <source>
        <dbReference type="ARBA" id="ARBA00042156"/>
    </source>
</evidence>
<keyword evidence="6" id="KW-0228">DNA excision</keyword>
<keyword evidence="8" id="KW-0267">Excision nuclease</keyword>
<evidence type="ECO:0000256" key="6">
    <source>
        <dbReference type="ARBA" id="ARBA00022769"/>
    </source>
</evidence>
<keyword evidence="10" id="KW-0234">DNA repair</keyword>
<name>A0A380P1V2_WEIVI</name>
<evidence type="ECO:0000313" key="15">
    <source>
        <dbReference type="Proteomes" id="UP000254621"/>
    </source>
</evidence>
<dbReference type="STRING" id="1629.IV50_GL000266"/>
<dbReference type="GO" id="GO:0005737">
    <property type="term" value="C:cytoplasm"/>
    <property type="evidence" value="ECO:0007669"/>
    <property type="project" value="UniProtKB-SubCell"/>
</dbReference>
<evidence type="ECO:0000256" key="9">
    <source>
        <dbReference type="ARBA" id="ARBA00023125"/>
    </source>
</evidence>
<dbReference type="Gene3D" id="3.40.50.300">
    <property type="entry name" value="P-loop containing nucleotide triphosphate hydrolases"/>
    <property type="match status" value="1"/>
</dbReference>
<evidence type="ECO:0000313" key="14">
    <source>
        <dbReference type="EMBL" id="SUP59193.1"/>
    </source>
</evidence>
<keyword evidence="5" id="KW-0227">DNA damage</keyword>
<sequence>MTEWIKIEHAVQNNLKDISVNIPKHEFVVVTGLSGSGKSSLVFDTLAAASRRQLNDTFATFVQQYLPKYDRPAVQKIENLPVAIVVDQKKLSSNARSTVGTYTDIYTYLRLLFSRVGKPFVGYSDTFSFNNPEGKCPECDGLGTVTDIDVHKLIDFNKSLNEDAIDFPTFRHGWRWKRYAYSGLFDLDKPIKDYSEKELYELLYQPQTKLDNPPKEWPKTALYEGVVPRMQRSICIKMRVNDTRKMSTVL</sequence>
<evidence type="ECO:0000256" key="4">
    <source>
        <dbReference type="ARBA" id="ARBA00022741"/>
    </source>
</evidence>
<evidence type="ECO:0000256" key="5">
    <source>
        <dbReference type="ARBA" id="ARBA00022763"/>
    </source>
</evidence>
<evidence type="ECO:0000256" key="10">
    <source>
        <dbReference type="ARBA" id="ARBA00023204"/>
    </source>
</evidence>
<evidence type="ECO:0000256" key="2">
    <source>
        <dbReference type="ARBA" id="ARBA00022490"/>
    </source>
</evidence>
<protein>
    <recommendedName>
        <fullName evidence="12">UvrABC system protein A</fullName>
    </recommendedName>
    <alternativeName>
        <fullName evidence="13">Excinuclease ABC subunit A</fullName>
    </alternativeName>
</protein>
<comment type="similarity">
    <text evidence="11">Belongs to the ABC transporter superfamily. UvrA family.</text>
</comment>
<evidence type="ECO:0000256" key="11">
    <source>
        <dbReference type="ARBA" id="ARBA00038000"/>
    </source>
</evidence>
<keyword evidence="2" id="KW-0963">Cytoplasm</keyword>
<keyword evidence="4" id="KW-0547">Nucleotide-binding</keyword>
<proteinExistence type="inferred from homology"/>
<dbReference type="GO" id="GO:0004518">
    <property type="term" value="F:nuclease activity"/>
    <property type="evidence" value="ECO:0007669"/>
    <property type="project" value="UniProtKB-KW"/>
</dbReference>
<evidence type="ECO:0000256" key="3">
    <source>
        <dbReference type="ARBA" id="ARBA00022737"/>
    </source>
</evidence>
<evidence type="ECO:0000256" key="8">
    <source>
        <dbReference type="ARBA" id="ARBA00022881"/>
    </source>
</evidence>
<dbReference type="SUPFAM" id="SSF52540">
    <property type="entry name" value="P-loop containing nucleoside triphosphate hydrolases"/>
    <property type="match status" value="1"/>
</dbReference>
<dbReference type="AlphaFoldDB" id="A0A380P1V2"/>
<comment type="subcellular location">
    <subcellularLocation>
        <location evidence="1">Cytoplasm</location>
    </subcellularLocation>
</comment>
<dbReference type="InterPro" id="IPR027417">
    <property type="entry name" value="P-loop_NTPase"/>
</dbReference>
<evidence type="ECO:0000256" key="7">
    <source>
        <dbReference type="ARBA" id="ARBA00022840"/>
    </source>
</evidence>
<gene>
    <name evidence="14" type="primary">uvrA_13</name>
    <name evidence="14" type="ORF">NCTC13645_01446</name>
</gene>
<dbReference type="GO" id="GO:0003677">
    <property type="term" value="F:DNA binding"/>
    <property type="evidence" value="ECO:0007669"/>
    <property type="project" value="UniProtKB-KW"/>
</dbReference>
<evidence type="ECO:0000256" key="12">
    <source>
        <dbReference type="ARBA" id="ARBA00039316"/>
    </source>
</evidence>
<organism evidence="14 15">
    <name type="scientific">Weissella viridescens</name>
    <name type="common">Lactobacillus viridescens</name>
    <dbReference type="NCBI Taxonomy" id="1629"/>
    <lineage>
        <taxon>Bacteria</taxon>
        <taxon>Bacillati</taxon>
        <taxon>Bacillota</taxon>
        <taxon>Bacilli</taxon>
        <taxon>Lactobacillales</taxon>
        <taxon>Lactobacillaceae</taxon>
        <taxon>Weissella</taxon>
    </lineage>
</organism>
<dbReference type="Proteomes" id="UP000254621">
    <property type="component" value="Unassembled WGS sequence"/>
</dbReference>
<dbReference type="GO" id="GO:0006281">
    <property type="term" value="P:DNA repair"/>
    <property type="evidence" value="ECO:0007669"/>
    <property type="project" value="UniProtKB-KW"/>
</dbReference>
<dbReference type="PANTHER" id="PTHR43152:SF2">
    <property type="entry name" value="DRUG RESISTANCE ABC TRANSPORTER"/>
    <property type="match status" value="1"/>
</dbReference>
<dbReference type="GO" id="GO:0005524">
    <property type="term" value="F:ATP binding"/>
    <property type="evidence" value="ECO:0007669"/>
    <property type="project" value="UniProtKB-KW"/>
</dbReference>